<feature type="domain" description="FlgA N-terminal" evidence="3">
    <location>
        <begin position="52"/>
        <end position="93"/>
    </location>
</feature>
<sequence precursor="true">MRPIRTILAAGAIAVTAPALAAGFHDLSSIDREVERFTGSPQGSRGGAQLPVDRRLKLTQCPTPIALEWYGSGNRTVLVRCPVSGGWRLFVPVAAAEATAAKAEPVISRGESVSIAIQGSGFTVSRQGEALEGGAVGEWIRVRPAGEKREAVRARVIQPGRVGIDLP</sequence>
<dbReference type="STRING" id="543877.AM2010_88"/>
<dbReference type="Gene3D" id="2.30.30.760">
    <property type="match status" value="1"/>
</dbReference>
<evidence type="ECO:0000313" key="4">
    <source>
        <dbReference type="EMBL" id="AKM06180.1"/>
    </source>
</evidence>
<feature type="signal peptide" evidence="1">
    <location>
        <begin position="1"/>
        <end position="21"/>
    </location>
</feature>
<dbReference type="InterPro" id="IPR039246">
    <property type="entry name" value="Flagellar_FlgA"/>
</dbReference>
<dbReference type="InterPro" id="IPR041231">
    <property type="entry name" value="FlgA_N"/>
</dbReference>
<feature type="chain" id="PRO_5002562423" evidence="1">
    <location>
        <begin position="22"/>
        <end position="167"/>
    </location>
</feature>
<dbReference type="GO" id="GO:0044780">
    <property type="term" value="P:bacterial-type flagellum assembly"/>
    <property type="evidence" value="ECO:0007669"/>
    <property type="project" value="InterPro"/>
</dbReference>
<keyword evidence="4" id="KW-0969">Cilium</keyword>
<dbReference type="EMBL" id="CP011805">
    <property type="protein sequence ID" value="AKM06180.1"/>
    <property type="molecule type" value="Genomic_DNA"/>
</dbReference>
<keyword evidence="1" id="KW-0732">Signal</keyword>
<evidence type="ECO:0000259" key="2">
    <source>
        <dbReference type="Pfam" id="PF13144"/>
    </source>
</evidence>
<feature type="domain" description="Flagella basal body P-ring formation protein FlgA SAF" evidence="2">
    <location>
        <begin position="102"/>
        <end position="163"/>
    </location>
</feature>
<dbReference type="PATRIC" id="fig|543877.4.peg.91"/>
<keyword evidence="5" id="KW-1185">Reference proteome</keyword>
<keyword evidence="4" id="KW-0966">Cell projection</keyword>
<dbReference type="InterPro" id="IPR017585">
    <property type="entry name" value="SAF_FlgA"/>
</dbReference>
<dbReference type="KEGG" id="amx:AM2010_88"/>
<protein>
    <submittedName>
        <fullName evidence="4">Flagellar protein</fullName>
    </submittedName>
</protein>
<evidence type="ECO:0000256" key="1">
    <source>
        <dbReference type="SAM" id="SignalP"/>
    </source>
</evidence>
<evidence type="ECO:0000259" key="3">
    <source>
        <dbReference type="Pfam" id="PF17656"/>
    </source>
</evidence>
<dbReference type="Pfam" id="PF17656">
    <property type="entry name" value="ChapFlgA_N"/>
    <property type="match status" value="1"/>
</dbReference>
<evidence type="ECO:0000313" key="5">
    <source>
        <dbReference type="Proteomes" id="UP000037643"/>
    </source>
</evidence>
<proteinExistence type="predicted"/>
<organism evidence="4 5">
    <name type="scientific">Pelagerythrobacter marensis</name>
    <dbReference type="NCBI Taxonomy" id="543877"/>
    <lineage>
        <taxon>Bacteria</taxon>
        <taxon>Pseudomonadati</taxon>
        <taxon>Pseudomonadota</taxon>
        <taxon>Alphaproteobacteria</taxon>
        <taxon>Sphingomonadales</taxon>
        <taxon>Erythrobacteraceae</taxon>
        <taxon>Pelagerythrobacter</taxon>
    </lineage>
</organism>
<dbReference type="Proteomes" id="UP000037643">
    <property type="component" value="Chromosome"/>
</dbReference>
<dbReference type="RefSeq" id="WP_047805405.1">
    <property type="nucleotide sequence ID" value="NZ_CP011805.1"/>
</dbReference>
<dbReference type="PANTHER" id="PTHR36307">
    <property type="entry name" value="FLAGELLA BASAL BODY P-RING FORMATION PROTEIN FLGA"/>
    <property type="match status" value="1"/>
</dbReference>
<keyword evidence="4" id="KW-0282">Flagellum</keyword>
<dbReference type="PANTHER" id="PTHR36307:SF1">
    <property type="entry name" value="FLAGELLA BASAL BODY P-RING FORMATION PROTEIN FLGA"/>
    <property type="match status" value="1"/>
</dbReference>
<dbReference type="AlphaFoldDB" id="A0A0G3X3T5"/>
<dbReference type="Pfam" id="PF13144">
    <property type="entry name" value="ChapFlgA"/>
    <property type="match status" value="1"/>
</dbReference>
<reference evidence="4 5" key="1">
    <citation type="submission" date="2015-06" db="EMBL/GenBank/DDBJ databases">
        <authorList>
            <person name="Kim K.M."/>
        </authorList>
    </citation>
    <scope>NUCLEOTIDE SEQUENCE [LARGE SCALE GENOMIC DNA]</scope>
    <source>
        <strain evidence="4 5">KCTC 22370</strain>
    </source>
</reference>
<name>A0A0G3X3T5_9SPHN</name>
<gene>
    <name evidence="4" type="ORF">AM2010_88</name>
</gene>
<accession>A0A0G3X3T5</accession>
<dbReference type="OrthoDB" id="7408548at2"/>